<keyword evidence="1" id="KW-0472">Membrane</keyword>
<organism evidence="2 3">
    <name type="scientific">Pelagovum pacificum</name>
    <dbReference type="NCBI Taxonomy" id="2588711"/>
    <lineage>
        <taxon>Bacteria</taxon>
        <taxon>Pseudomonadati</taxon>
        <taxon>Pseudomonadota</taxon>
        <taxon>Alphaproteobacteria</taxon>
        <taxon>Rhodobacterales</taxon>
        <taxon>Paracoccaceae</taxon>
        <taxon>Pelagovum</taxon>
    </lineage>
</organism>
<reference evidence="2 3" key="1">
    <citation type="submission" date="2019-06" db="EMBL/GenBank/DDBJ databases">
        <title>Genome of new Rhodobacteraceae sp. SM1903.</title>
        <authorList>
            <person name="Ren X."/>
        </authorList>
    </citation>
    <scope>NUCLEOTIDE SEQUENCE [LARGE SCALE GENOMIC DNA]</scope>
    <source>
        <strain evidence="2 3">SM1903</strain>
    </source>
</reference>
<sequence>MLRLLTRLKLDEKGAVTIDWVVLTAAIIGLSLALIAAIAGGATDTSTGVGARLSKQTLLAW</sequence>
<keyword evidence="1" id="KW-0812">Transmembrane</keyword>
<accession>A0A5C5GAC6</accession>
<evidence type="ECO:0008006" key="4">
    <source>
        <dbReference type="Google" id="ProtNLM"/>
    </source>
</evidence>
<keyword evidence="1" id="KW-1133">Transmembrane helix</keyword>
<dbReference type="Proteomes" id="UP000314011">
    <property type="component" value="Unassembled WGS sequence"/>
</dbReference>
<evidence type="ECO:0000256" key="1">
    <source>
        <dbReference type="SAM" id="Phobius"/>
    </source>
</evidence>
<comment type="caution">
    <text evidence="2">The sequence shown here is derived from an EMBL/GenBank/DDBJ whole genome shotgun (WGS) entry which is preliminary data.</text>
</comment>
<proteinExistence type="predicted"/>
<dbReference type="AlphaFoldDB" id="A0A5C5GAC6"/>
<evidence type="ECO:0000313" key="2">
    <source>
        <dbReference type="EMBL" id="TNY30920.1"/>
    </source>
</evidence>
<keyword evidence="3" id="KW-1185">Reference proteome</keyword>
<dbReference type="RefSeq" id="WP_140197186.1">
    <property type="nucleotide sequence ID" value="NZ_CP065915.1"/>
</dbReference>
<feature type="transmembrane region" description="Helical" evidence="1">
    <location>
        <begin position="20"/>
        <end position="42"/>
    </location>
</feature>
<gene>
    <name evidence="2" type="ORF">FHY64_17605</name>
</gene>
<name>A0A5C5GAC6_9RHOB</name>
<protein>
    <recommendedName>
        <fullName evidence="4">Pilus assembly protein</fullName>
    </recommendedName>
</protein>
<evidence type="ECO:0000313" key="3">
    <source>
        <dbReference type="Proteomes" id="UP000314011"/>
    </source>
</evidence>
<dbReference type="EMBL" id="VFFF01000003">
    <property type="protein sequence ID" value="TNY30920.1"/>
    <property type="molecule type" value="Genomic_DNA"/>
</dbReference>